<keyword evidence="1" id="KW-0472">Membrane</keyword>
<dbReference type="AlphaFoldDB" id="A0A1I1LS80"/>
<evidence type="ECO:0000259" key="2">
    <source>
        <dbReference type="Pfam" id="PF13349"/>
    </source>
</evidence>
<feature type="transmembrane region" description="Helical" evidence="1">
    <location>
        <begin position="7"/>
        <end position="28"/>
    </location>
</feature>
<accession>A0A1I1LS80</accession>
<gene>
    <name evidence="3" type="ORF">SAMN05421842_10912</name>
</gene>
<reference evidence="3 4" key="1">
    <citation type="submission" date="2016-10" db="EMBL/GenBank/DDBJ databases">
        <authorList>
            <person name="de Groot N.N."/>
        </authorList>
    </citation>
    <scope>NUCLEOTIDE SEQUENCE [LARGE SCALE GENOMIC DNA]</scope>
    <source>
        <strain evidence="3 4">DSM 12992</strain>
    </source>
</reference>
<dbReference type="InterPro" id="IPR025164">
    <property type="entry name" value="Toastrack_DUF4097"/>
</dbReference>
<organism evidence="3 4">
    <name type="scientific">Clostridium uliginosum</name>
    <dbReference type="NCBI Taxonomy" id="119641"/>
    <lineage>
        <taxon>Bacteria</taxon>
        <taxon>Bacillati</taxon>
        <taxon>Bacillota</taxon>
        <taxon>Clostridia</taxon>
        <taxon>Eubacteriales</taxon>
        <taxon>Clostridiaceae</taxon>
        <taxon>Clostridium</taxon>
    </lineage>
</organism>
<proteinExistence type="predicted"/>
<sequence>MGKTKKLLICSVCIIGVGLILAVAGFSMGGKFGIIKNNAGYKILDKEEGIVKAEESSAFTSIEINSTVDKIDIIKSYKYGIEMEYSSNQNDVDYSIKDGKLVIQENKLQDAFNNISFGIGNTHIPSYIKVYIPGDVDLDTINVKSSNTNFTMNSINVNEIFLNCNYGNLNISDLQGKKIKIDSNNNKININNINTNELIVKNNYGKIDAGNIVTDELKLDMKNGDVNIDNIKANNNTIFQNLYGNIEIRNSEFNVLSNYMNNGRFEMANVKLDSATIDNKYGKIKSNKLISNGLKIESNNSEIDLDGEFKGDTSILAHYGNIKLKTNTSKELYNYSASCDYGNIKIDGDKFEKSIEKKSSNNEQNNIDIVSKNGNITVDFK</sequence>
<keyword evidence="4" id="KW-1185">Reference proteome</keyword>
<dbReference type="EMBL" id="FOMG01000009">
    <property type="protein sequence ID" value="SFC75984.1"/>
    <property type="molecule type" value="Genomic_DNA"/>
</dbReference>
<protein>
    <submittedName>
        <fullName evidence="3">Putative adhesin</fullName>
    </submittedName>
</protein>
<name>A0A1I1LS80_9CLOT</name>
<dbReference type="Proteomes" id="UP000199263">
    <property type="component" value="Unassembled WGS sequence"/>
</dbReference>
<dbReference type="OrthoDB" id="2064938at2"/>
<dbReference type="RefSeq" id="WP_090090484.1">
    <property type="nucleotide sequence ID" value="NZ_FOMG01000009.1"/>
</dbReference>
<feature type="domain" description="DUF4097" evidence="2">
    <location>
        <begin position="60"/>
        <end position="249"/>
    </location>
</feature>
<dbReference type="STRING" id="119641.SAMN05421842_10912"/>
<evidence type="ECO:0000313" key="3">
    <source>
        <dbReference type="EMBL" id="SFC75984.1"/>
    </source>
</evidence>
<keyword evidence="1" id="KW-0812">Transmembrane</keyword>
<evidence type="ECO:0000256" key="1">
    <source>
        <dbReference type="SAM" id="Phobius"/>
    </source>
</evidence>
<keyword evidence="1" id="KW-1133">Transmembrane helix</keyword>
<evidence type="ECO:0000313" key="4">
    <source>
        <dbReference type="Proteomes" id="UP000199263"/>
    </source>
</evidence>
<dbReference type="Pfam" id="PF13349">
    <property type="entry name" value="DUF4097"/>
    <property type="match status" value="1"/>
</dbReference>